<sequence length="489" mass="53475">MRDQGQVETGVVDALIALEASFASLPDAELLVAIDELAARRRAIDAAIVRAAAEAAARSDHRPADESLVRCAGYGSVERMLQAKIGVRWSEAKQLRAVASATSEMVAISGGTIPIRYPEVAAALAQGWLSVPQAHAITSGLDKHHGRASAEDVEDAERLLVSVGCGTHVDDVEPAVPETLTVLAKRCLDHIDPDGDEPRYEQQLADRYLAFTRSSRGGYDIRGHCTDDQQEVIAACFDAEVKPRRVVFEDACGATDEPVLDADGNPIEQPIDDRTMEQRRLDAFVAIVNRHAEASAPRICGEAPTLTITVAADVLAGQPATTLEDLPTLSRTGETVPVSIAARYLCDSFVQILVQDDAGQPLRMGRKRRLFSKSQRRAIVARDRHCRAPGCTAPPGWCETHHVTPWSYGGDTDVDNGILLCQHHHTELHRGALTITRAPQPTITEPADHPTDPSTPPTTRGRRPRTRPRRWRVTSAYPRRHRTRTPLRR</sequence>
<dbReference type="Pfam" id="PF13391">
    <property type="entry name" value="HNH_2"/>
    <property type="match status" value="1"/>
</dbReference>
<dbReference type="Pfam" id="PF02720">
    <property type="entry name" value="DUF222"/>
    <property type="match status" value="1"/>
</dbReference>
<evidence type="ECO:0000313" key="4">
    <source>
        <dbReference type="Proteomes" id="UP000198822"/>
    </source>
</evidence>
<organism evidence="3 4">
    <name type="scientific">Agrococcus jejuensis</name>
    <dbReference type="NCBI Taxonomy" id="399736"/>
    <lineage>
        <taxon>Bacteria</taxon>
        <taxon>Bacillati</taxon>
        <taxon>Actinomycetota</taxon>
        <taxon>Actinomycetes</taxon>
        <taxon>Micrococcales</taxon>
        <taxon>Microbacteriaceae</taxon>
        <taxon>Agrococcus</taxon>
    </lineage>
</organism>
<dbReference type="InterPro" id="IPR003870">
    <property type="entry name" value="DUF222"/>
</dbReference>
<evidence type="ECO:0000313" key="3">
    <source>
        <dbReference type="EMBL" id="SDH83847.1"/>
    </source>
</evidence>
<keyword evidence="3" id="KW-0255">Endonuclease</keyword>
<dbReference type="GO" id="GO:0004519">
    <property type="term" value="F:endonuclease activity"/>
    <property type="evidence" value="ECO:0007669"/>
    <property type="project" value="UniProtKB-KW"/>
</dbReference>
<dbReference type="InterPro" id="IPR003615">
    <property type="entry name" value="HNH_nuc"/>
</dbReference>
<accession>A0A1G8FP61</accession>
<feature type="region of interest" description="Disordered" evidence="1">
    <location>
        <begin position="441"/>
        <end position="489"/>
    </location>
</feature>
<evidence type="ECO:0000259" key="2">
    <source>
        <dbReference type="SMART" id="SM00507"/>
    </source>
</evidence>
<dbReference type="RefSeq" id="WP_172802328.1">
    <property type="nucleotide sequence ID" value="NZ_LT629695.1"/>
</dbReference>
<protein>
    <submittedName>
        <fullName evidence="3">HNH endonuclease</fullName>
    </submittedName>
</protein>
<dbReference type="Gene3D" id="1.10.30.50">
    <property type="match status" value="1"/>
</dbReference>
<evidence type="ECO:0000256" key="1">
    <source>
        <dbReference type="SAM" id="MobiDB-lite"/>
    </source>
</evidence>
<feature type="domain" description="HNH nuclease" evidence="2">
    <location>
        <begin position="374"/>
        <end position="426"/>
    </location>
</feature>
<keyword evidence="3" id="KW-0540">Nuclease</keyword>
<dbReference type="CDD" id="cd00085">
    <property type="entry name" value="HNHc"/>
    <property type="match status" value="1"/>
</dbReference>
<gene>
    <name evidence="3" type="ORF">SAMN04489720_2554</name>
</gene>
<dbReference type="AlphaFoldDB" id="A0A1G8FP61"/>
<reference evidence="4" key="1">
    <citation type="submission" date="2016-10" db="EMBL/GenBank/DDBJ databases">
        <authorList>
            <person name="Varghese N."/>
            <person name="Submissions S."/>
        </authorList>
    </citation>
    <scope>NUCLEOTIDE SEQUENCE [LARGE SCALE GENOMIC DNA]</scope>
    <source>
        <strain evidence="4">DSM 22002</strain>
    </source>
</reference>
<dbReference type="SMART" id="SM00507">
    <property type="entry name" value="HNHc"/>
    <property type="match status" value="1"/>
</dbReference>
<name>A0A1G8FP61_9MICO</name>
<proteinExistence type="predicted"/>
<keyword evidence="3" id="KW-0378">Hydrolase</keyword>
<dbReference type="Proteomes" id="UP000198822">
    <property type="component" value="Chromosome I"/>
</dbReference>
<dbReference type="EMBL" id="LT629695">
    <property type="protein sequence ID" value="SDH83847.1"/>
    <property type="molecule type" value="Genomic_DNA"/>
</dbReference>
<feature type="compositionally biased region" description="Basic residues" evidence="1">
    <location>
        <begin position="460"/>
        <end position="489"/>
    </location>
</feature>
<dbReference type="STRING" id="399736.SAMN04489720_2554"/>
<keyword evidence="4" id="KW-1185">Reference proteome</keyword>